<evidence type="ECO:0000256" key="3">
    <source>
        <dbReference type="ARBA" id="ARBA00004555"/>
    </source>
</evidence>
<feature type="domain" description="Peptidase M28" evidence="22">
    <location>
        <begin position="300"/>
        <end position="476"/>
    </location>
</feature>
<evidence type="ECO:0000256" key="10">
    <source>
        <dbReference type="ARBA" id="ARBA00022729"/>
    </source>
</evidence>
<keyword evidence="11" id="KW-0378">Hydrolase</keyword>
<keyword evidence="21" id="KW-0812">Transmembrane</keyword>
<keyword evidence="21" id="KW-1133">Transmembrane helix</keyword>
<dbReference type="GO" id="GO:0005794">
    <property type="term" value="C:Golgi apparatus"/>
    <property type="evidence" value="ECO:0007669"/>
    <property type="project" value="UniProtKB-SubCell"/>
</dbReference>
<evidence type="ECO:0000256" key="9">
    <source>
        <dbReference type="ARBA" id="ARBA00022723"/>
    </source>
</evidence>
<evidence type="ECO:0000256" key="18">
    <source>
        <dbReference type="ARBA" id="ARBA00023228"/>
    </source>
</evidence>
<dbReference type="Pfam" id="PF04389">
    <property type="entry name" value="Peptidase_M28"/>
    <property type="match status" value="1"/>
</dbReference>
<proteinExistence type="predicted"/>
<dbReference type="PANTHER" id="PTHR12053">
    <property type="entry name" value="PROTEASE FAMILY M28 PLASMA GLUTAMATE CARBOXYPEPTIDASE-RELATED"/>
    <property type="match status" value="1"/>
</dbReference>
<evidence type="ECO:0000313" key="23">
    <source>
        <dbReference type="EMBL" id="MPL56069.1"/>
    </source>
</evidence>
<evidence type="ECO:0000256" key="16">
    <source>
        <dbReference type="ARBA" id="ARBA00023145"/>
    </source>
</evidence>
<keyword evidence="14" id="KW-0333">Golgi apparatus</keyword>
<sequence>MYLHRAKIGYCTVNVRHGLVIFLDLLQKNSTFRFPKRNHKMKKLLYILPLFLGGFFWSQNFKQDSLQFKKISDEILVNGKSYEDLRELTKDIGNRLSGSSNYEKSADWAMKKLLEAGADQVWFQPIMVNVWTRGDESLKLKVNHGKWKEVKMLSLGNSEGTKGKDLEGEVILVKTLEDFEKLPDYAVKDKIVFFNYAFKQEFVVTGQAYGDAGKYRRVTPSEVAKKGGKAVIIRSLTSSFDDVPHTGSTRYEDGVPKIPAVAIGAESADYLEEILLKKQKVQAVLNSNCGMNGQMMTKSVIGEIKGKSDEKVIVVGAHLDSWDVGEGAHDDGAGIVQSIEVLRTFKNLKLKNNHTIRVVCFANEENGVRGGRTYMETVKKSEEPHIFALESDSGGFTPRSFSLGMHPDKAKSMKSWEKLFNPYGIYEFAGDHSGVDIEPLRELKIPASGLVTDSQRYFDIHHTPEDTFEKVNRRELLLGAVVMTQLIYMVDKNW</sequence>
<keyword evidence="21" id="KW-0472">Membrane</keyword>
<keyword evidence="7" id="KW-0121">Carboxypeptidase</keyword>
<dbReference type="GO" id="GO:0005783">
    <property type="term" value="C:endoplasmic reticulum"/>
    <property type="evidence" value="ECO:0007669"/>
    <property type="project" value="UniProtKB-SubCell"/>
</dbReference>
<evidence type="ECO:0000256" key="11">
    <source>
        <dbReference type="ARBA" id="ARBA00022801"/>
    </source>
</evidence>
<evidence type="ECO:0000256" key="20">
    <source>
        <dbReference type="ARBA" id="ARBA00033328"/>
    </source>
</evidence>
<dbReference type="PANTHER" id="PTHR12053:SF3">
    <property type="entry name" value="CARBOXYPEPTIDASE Q"/>
    <property type="match status" value="1"/>
</dbReference>
<keyword evidence="6" id="KW-0964">Secreted</keyword>
<keyword evidence="16" id="KW-0865">Zymogen</keyword>
<dbReference type="Gene3D" id="3.40.630.10">
    <property type="entry name" value="Zn peptidases"/>
    <property type="match status" value="1"/>
</dbReference>
<evidence type="ECO:0000256" key="8">
    <source>
        <dbReference type="ARBA" id="ARBA00022670"/>
    </source>
</evidence>
<evidence type="ECO:0000256" key="19">
    <source>
        <dbReference type="ARBA" id="ARBA00025833"/>
    </source>
</evidence>
<keyword evidence="13" id="KW-0862">Zinc</keyword>
<evidence type="ECO:0000256" key="13">
    <source>
        <dbReference type="ARBA" id="ARBA00022833"/>
    </source>
</evidence>
<reference evidence="23" key="1">
    <citation type="submission" date="2019-08" db="EMBL/GenBank/DDBJ databases">
        <authorList>
            <person name="Kucharzyk K."/>
            <person name="Murdoch R.W."/>
            <person name="Higgins S."/>
            <person name="Loffler F."/>
        </authorList>
    </citation>
    <scope>NUCLEOTIDE SEQUENCE</scope>
</reference>
<accession>A0A644SN32</accession>
<evidence type="ECO:0000259" key="22">
    <source>
        <dbReference type="Pfam" id="PF04389"/>
    </source>
</evidence>
<evidence type="ECO:0000256" key="12">
    <source>
        <dbReference type="ARBA" id="ARBA00022824"/>
    </source>
</evidence>
<keyword evidence="17" id="KW-0325">Glycoprotein</keyword>
<dbReference type="InterPro" id="IPR039866">
    <property type="entry name" value="CPQ"/>
</dbReference>
<evidence type="ECO:0000256" key="21">
    <source>
        <dbReference type="SAM" id="Phobius"/>
    </source>
</evidence>
<evidence type="ECO:0000256" key="2">
    <source>
        <dbReference type="ARBA" id="ARBA00004371"/>
    </source>
</evidence>
<name>A0A644SN32_9ZZZZ</name>
<evidence type="ECO:0000256" key="4">
    <source>
        <dbReference type="ARBA" id="ARBA00004613"/>
    </source>
</evidence>
<keyword evidence="12" id="KW-0256">Endoplasmic reticulum</keyword>
<dbReference type="Gene3D" id="3.50.30.30">
    <property type="match status" value="1"/>
</dbReference>
<evidence type="ECO:0000256" key="14">
    <source>
        <dbReference type="ARBA" id="ARBA00023034"/>
    </source>
</evidence>
<keyword evidence="10" id="KW-0732">Signal</keyword>
<evidence type="ECO:0000256" key="7">
    <source>
        <dbReference type="ARBA" id="ARBA00022645"/>
    </source>
</evidence>
<keyword evidence="18" id="KW-0458">Lysosome</keyword>
<evidence type="ECO:0000256" key="15">
    <source>
        <dbReference type="ARBA" id="ARBA00023049"/>
    </source>
</evidence>
<evidence type="ECO:0000256" key="5">
    <source>
        <dbReference type="ARBA" id="ARBA00014116"/>
    </source>
</evidence>
<dbReference type="AlphaFoldDB" id="A0A644SN32"/>
<dbReference type="GO" id="GO:0005576">
    <property type="term" value="C:extracellular region"/>
    <property type="evidence" value="ECO:0007669"/>
    <property type="project" value="UniProtKB-SubCell"/>
</dbReference>
<comment type="subcellular location">
    <subcellularLocation>
        <location evidence="1">Endoplasmic reticulum</location>
    </subcellularLocation>
    <subcellularLocation>
        <location evidence="3">Golgi apparatus</location>
    </subcellularLocation>
    <subcellularLocation>
        <location evidence="2">Lysosome</location>
    </subcellularLocation>
    <subcellularLocation>
        <location evidence="4">Secreted</location>
    </subcellularLocation>
</comment>
<protein>
    <recommendedName>
        <fullName evidence="5">Carboxypeptidase Q</fullName>
    </recommendedName>
    <alternativeName>
        <fullName evidence="20">Plasma glutamate carboxypeptidase</fullName>
    </alternativeName>
</protein>
<evidence type="ECO:0000256" key="17">
    <source>
        <dbReference type="ARBA" id="ARBA00023180"/>
    </source>
</evidence>
<keyword evidence="9" id="KW-0479">Metal-binding</keyword>
<dbReference type="GO" id="GO:0005764">
    <property type="term" value="C:lysosome"/>
    <property type="evidence" value="ECO:0007669"/>
    <property type="project" value="UniProtKB-SubCell"/>
</dbReference>
<keyword evidence="8" id="KW-0645">Protease</keyword>
<gene>
    <name evidence="23" type="ORF">SDC9_01551</name>
</gene>
<evidence type="ECO:0000256" key="6">
    <source>
        <dbReference type="ARBA" id="ARBA00022525"/>
    </source>
</evidence>
<dbReference type="GO" id="GO:0046872">
    <property type="term" value="F:metal ion binding"/>
    <property type="evidence" value="ECO:0007669"/>
    <property type="project" value="UniProtKB-KW"/>
</dbReference>
<feature type="transmembrane region" description="Helical" evidence="21">
    <location>
        <begin position="44"/>
        <end position="61"/>
    </location>
</feature>
<dbReference type="GO" id="GO:0070573">
    <property type="term" value="F:metallodipeptidase activity"/>
    <property type="evidence" value="ECO:0007669"/>
    <property type="project" value="InterPro"/>
</dbReference>
<keyword evidence="15" id="KW-0482">Metalloprotease</keyword>
<dbReference type="SUPFAM" id="SSF53187">
    <property type="entry name" value="Zn-dependent exopeptidases"/>
    <property type="match status" value="1"/>
</dbReference>
<comment type="caution">
    <text evidence="23">The sequence shown here is derived from an EMBL/GenBank/DDBJ whole genome shotgun (WGS) entry which is preliminary data.</text>
</comment>
<dbReference type="GO" id="GO:0006508">
    <property type="term" value="P:proteolysis"/>
    <property type="evidence" value="ECO:0007669"/>
    <property type="project" value="UniProtKB-KW"/>
</dbReference>
<organism evidence="23">
    <name type="scientific">bioreactor metagenome</name>
    <dbReference type="NCBI Taxonomy" id="1076179"/>
    <lineage>
        <taxon>unclassified sequences</taxon>
        <taxon>metagenomes</taxon>
        <taxon>ecological metagenomes</taxon>
    </lineage>
</organism>
<dbReference type="InterPro" id="IPR007484">
    <property type="entry name" value="Peptidase_M28"/>
</dbReference>
<dbReference type="EMBL" id="VSSQ01000002">
    <property type="protein sequence ID" value="MPL56069.1"/>
    <property type="molecule type" value="Genomic_DNA"/>
</dbReference>
<dbReference type="GO" id="GO:0004180">
    <property type="term" value="F:carboxypeptidase activity"/>
    <property type="evidence" value="ECO:0007669"/>
    <property type="project" value="UniProtKB-KW"/>
</dbReference>
<comment type="subunit">
    <text evidence="19">Homodimer. The monomeric form is inactive while the homodimer is active.</text>
</comment>
<evidence type="ECO:0000256" key="1">
    <source>
        <dbReference type="ARBA" id="ARBA00004240"/>
    </source>
</evidence>